<gene>
    <name evidence="2" type="ORF">SAMN05421823_103666</name>
</gene>
<evidence type="ECO:0000313" key="3">
    <source>
        <dbReference type="Proteomes" id="UP000198510"/>
    </source>
</evidence>
<evidence type="ECO:0008006" key="4">
    <source>
        <dbReference type="Google" id="ProtNLM"/>
    </source>
</evidence>
<dbReference type="Gene3D" id="2.180.10.10">
    <property type="entry name" value="RHS repeat-associated core"/>
    <property type="match status" value="1"/>
</dbReference>
<feature type="signal peptide" evidence="1">
    <location>
        <begin position="1"/>
        <end position="18"/>
    </location>
</feature>
<name>A0A1G9F412_9BACT</name>
<protein>
    <recommendedName>
        <fullName evidence="4">YD repeat-containing protein</fullName>
    </recommendedName>
</protein>
<accession>A0A1G9F412</accession>
<evidence type="ECO:0000313" key="2">
    <source>
        <dbReference type="EMBL" id="SDK83088.1"/>
    </source>
</evidence>
<dbReference type="RefSeq" id="WP_143017226.1">
    <property type="nucleotide sequence ID" value="NZ_FNFO01000003.1"/>
</dbReference>
<reference evidence="2 3" key="1">
    <citation type="submission" date="2016-10" db="EMBL/GenBank/DDBJ databases">
        <authorList>
            <person name="de Groot N.N."/>
        </authorList>
    </citation>
    <scope>NUCLEOTIDE SEQUENCE [LARGE SCALE GENOMIC DNA]</scope>
    <source>
        <strain evidence="2 3">DSM 25186</strain>
    </source>
</reference>
<proteinExistence type="predicted"/>
<dbReference type="EMBL" id="FNFO01000003">
    <property type="protein sequence ID" value="SDK83088.1"/>
    <property type="molecule type" value="Genomic_DNA"/>
</dbReference>
<organism evidence="2 3">
    <name type="scientific">Catalinimonas alkaloidigena</name>
    <dbReference type="NCBI Taxonomy" id="1075417"/>
    <lineage>
        <taxon>Bacteria</taxon>
        <taxon>Pseudomonadati</taxon>
        <taxon>Bacteroidota</taxon>
        <taxon>Cytophagia</taxon>
        <taxon>Cytophagales</taxon>
        <taxon>Catalimonadaceae</taxon>
        <taxon>Catalinimonas</taxon>
    </lineage>
</organism>
<keyword evidence="1" id="KW-0732">Signal</keyword>
<evidence type="ECO:0000256" key="1">
    <source>
        <dbReference type="SAM" id="SignalP"/>
    </source>
</evidence>
<feature type="chain" id="PRO_5011609446" description="YD repeat-containing protein" evidence="1">
    <location>
        <begin position="19"/>
        <end position="277"/>
    </location>
</feature>
<dbReference type="Proteomes" id="UP000198510">
    <property type="component" value="Unassembled WGS sequence"/>
</dbReference>
<keyword evidence="3" id="KW-1185">Reference proteome</keyword>
<dbReference type="AlphaFoldDB" id="A0A1G9F412"/>
<sequence length="277" mass="33358">MKTVGWLLAMFWFVAAHAQSSRLPKYPPDRWDWQLQQYYKGANVKEVHLYRHRYDARGRLDKQSELVWTEVYNKRGNLVERTDYDAGGKAKIKFDYSKRGVPMQCIITDGRGKVQERHLYRNGQLYRIMHYKEDEKRVAMLDEVVYKGDQRELLRRNQLGAPTHVTNSYFDPTGKFYFEKLFTVDEELVYDHRFLLTDEGQIRRMELRRPDENATPLAEYRYNEEGQRIEARYYNDQGVLQTREVLKYDHRKLPTEKITYDAEGKPLMMDTYGYKRY</sequence>
<dbReference type="STRING" id="1075417.SAMN05421823_103666"/>
<dbReference type="OrthoDB" id="1420378at2"/>